<keyword evidence="4" id="KW-1185">Reference proteome</keyword>
<feature type="domain" description="DUF7144" evidence="2">
    <location>
        <begin position="23"/>
        <end position="136"/>
    </location>
</feature>
<feature type="transmembrane region" description="Helical" evidence="1">
    <location>
        <begin position="65"/>
        <end position="85"/>
    </location>
</feature>
<sequence length="141" mass="15344">MPEGVTSRTTGADEYSGGAVGITVFAGVLMILVGIFHVIQGIVALANDTFFVLGQDYVFKFDVTAWGWVHLIAGVLVALAGFALFRAAVWARTVAVILACVSILASFAWMPYYPLWSFVILAFDIFVIWAVTVHGRDIVER</sequence>
<dbReference type="Proteomes" id="UP000515947">
    <property type="component" value="Chromosome"/>
</dbReference>
<dbReference type="Pfam" id="PF23636">
    <property type="entry name" value="DUF7144"/>
    <property type="match status" value="1"/>
</dbReference>
<proteinExistence type="predicted"/>
<reference evidence="3 4" key="1">
    <citation type="submission" date="2020-08" db="EMBL/GenBank/DDBJ databases">
        <title>Genome sequence of Nocardioides mesophilus KACC 16243T.</title>
        <authorList>
            <person name="Hyun D.-W."/>
            <person name="Bae J.-W."/>
        </authorList>
    </citation>
    <scope>NUCLEOTIDE SEQUENCE [LARGE SCALE GENOMIC DNA]</scope>
    <source>
        <strain evidence="3 4">KACC 16243</strain>
    </source>
</reference>
<name>A0A7G9RCH1_9ACTN</name>
<feature type="transmembrane region" description="Helical" evidence="1">
    <location>
        <begin position="115"/>
        <end position="133"/>
    </location>
</feature>
<protein>
    <recommendedName>
        <fullName evidence="2">DUF7144 domain-containing protein</fullName>
    </recommendedName>
</protein>
<dbReference type="InterPro" id="IPR055568">
    <property type="entry name" value="DUF7144"/>
</dbReference>
<feature type="transmembrane region" description="Helical" evidence="1">
    <location>
        <begin position="20"/>
        <end position="45"/>
    </location>
</feature>
<dbReference type="RefSeq" id="WP_187579138.1">
    <property type="nucleotide sequence ID" value="NZ_CP060713.1"/>
</dbReference>
<keyword evidence="1" id="KW-0812">Transmembrane</keyword>
<dbReference type="EMBL" id="CP060713">
    <property type="protein sequence ID" value="QNN53296.1"/>
    <property type="molecule type" value="Genomic_DNA"/>
</dbReference>
<dbReference type="KEGG" id="nmes:H9L09_02110"/>
<keyword evidence="1" id="KW-0472">Membrane</keyword>
<evidence type="ECO:0000259" key="2">
    <source>
        <dbReference type="Pfam" id="PF23636"/>
    </source>
</evidence>
<organism evidence="3 4">
    <name type="scientific">Nocardioides mesophilus</name>
    <dbReference type="NCBI Taxonomy" id="433659"/>
    <lineage>
        <taxon>Bacteria</taxon>
        <taxon>Bacillati</taxon>
        <taxon>Actinomycetota</taxon>
        <taxon>Actinomycetes</taxon>
        <taxon>Propionibacteriales</taxon>
        <taxon>Nocardioidaceae</taxon>
        <taxon>Nocardioides</taxon>
    </lineage>
</organism>
<gene>
    <name evidence="3" type="ORF">H9L09_02110</name>
</gene>
<evidence type="ECO:0000256" key="1">
    <source>
        <dbReference type="SAM" id="Phobius"/>
    </source>
</evidence>
<evidence type="ECO:0000313" key="3">
    <source>
        <dbReference type="EMBL" id="QNN53296.1"/>
    </source>
</evidence>
<dbReference type="AlphaFoldDB" id="A0A7G9RCH1"/>
<keyword evidence="1" id="KW-1133">Transmembrane helix</keyword>
<accession>A0A7G9RCH1</accession>
<evidence type="ECO:0000313" key="4">
    <source>
        <dbReference type="Proteomes" id="UP000515947"/>
    </source>
</evidence>
<feature type="transmembrane region" description="Helical" evidence="1">
    <location>
        <begin position="90"/>
        <end position="109"/>
    </location>
</feature>